<dbReference type="Gene3D" id="3.40.50.620">
    <property type="entry name" value="HUPs"/>
    <property type="match status" value="1"/>
</dbReference>
<evidence type="ECO:0000256" key="4">
    <source>
        <dbReference type="ARBA" id="ARBA00018426"/>
    </source>
</evidence>
<name>A0ABN8LQK2_9CNID</name>
<proteinExistence type="inferred from homology"/>
<dbReference type="InterPro" id="IPR002761">
    <property type="entry name" value="Diphthami_syn_dom"/>
</dbReference>
<evidence type="ECO:0000256" key="9">
    <source>
        <dbReference type="ARBA" id="ARBA00048108"/>
    </source>
</evidence>
<dbReference type="Pfam" id="PF01042">
    <property type="entry name" value="Ribonuc_L-PSP"/>
    <property type="match status" value="2"/>
</dbReference>
<dbReference type="SUPFAM" id="SSF52402">
    <property type="entry name" value="Adenine nucleotide alpha hydrolases-like"/>
    <property type="match status" value="1"/>
</dbReference>
<dbReference type="Pfam" id="PF01902">
    <property type="entry name" value="Diphthami_syn_2"/>
    <property type="match status" value="1"/>
</dbReference>
<dbReference type="PANTHER" id="PTHR12196">
    <property type="entry name" value="DOMAIN OF UNKNOWN FUNCTION 71 DUF71 -CONTAINING PROTEIN"/>
    <property type="match status" value="1"/>
</dbReference>
<evidence type="ECO:0000256" key="3">
    <source>
        <dbReference type="ARBA" id="ARBA00012089"/>
    </source>
</evidence>
<gene>
    <name evidence="11" type="ORF">PEVE_00044580</name>
</gene>
<accession>A0ABN8LQK2</accession>
<evidence type="ECO:0000256" key="1">
    <source>
        <dbReference type="ARBA" id="ARBA00005156"/>
    </source>
</evidence>
<dbReference type="InterPro" id="IPR030662">
    <property type="entry name" value="DPH6/MJ0570"/>
</dbReference>
<comment type="pathway">
    <text evidence="1">Protein modification; peptidyl-diphthamide biosynthesis.</text>
</comment>
<dbReference type="PANTHER" id="PTHR12196:SF2">
    <property type="entry name" value="DIPHTHINE--AMMONIA LIGASE"/>
    <property type="match status" value="1"/>
</dbReference>
<feature type="domain" description="Diphthamide synthase" evidence="10">
    <location>
        <begin position="36"/>
        <end position="266"/>
    </location>
</feature>
<dbReference type="EC" id="6.3.1.14" evidence="3"/>
<evidence type="ECO:0000256" key="5">
    <source>
        <dbReference type="ARBA" id="ARBA00029814"/>
    </source>
</evidence>
<dbReference type="CDD" id="cd06156">
    <property type="entry name" value="eu_AANH_C_2"/>
    <property type="match status" value="1"/>
</dbReference>
<evidence type="ECO:0000256" key="8">
    <source>
        <dbReference type="ARBA" id="ARBA00032849"/>
    </source>
</evidence>
<dbReference type="InterPro" id="IPR035959">
    <property type="entry name" value="RutC-like_sf"/>
</dbReference>
<protein>
    <recommendedName>
        <fullName evidence="4">Diphthine--ammonia ligase</fullName>
        <ecNumber evidence="3">6.3.1.14</ecNumber>
    </recommendedName>
    <alternativeName>
        <fullName evidence="6">ATP-binding domain-containing protein 4</fullName>
    </alternativeName>
    <alternativeName>
        <fullName evidence="5">Diphthamide synthase</fullName>
    </alternativeName>
    <alternativeName>
        <fullName evidence="7">Diphthamide synthetase</fullName>
    </alternativeName>
    <alternativeName>
        <fullName evidence="8">Protein DPH6 homolog</fullName>
    </alternativeName>
</protein>
<dbReference type="InterPro" id="IPR006175">
    <property type="entry name" value="YjgF/YER057c/UK114"/>
</dbReference>
<comment type="catalytic activity">
    <reaction evidence="9">
        <text>diphthine-[translation elongation factor 2] + NH4(+) + ATP = diphthamide-[translation elongation factor 2] + AMP + diphosphate + H(+)</text>
        <dbReference type="Rhea" id="RHEA:19753"/>
        <dbReference type="Rhea" id="RHEA-COMP:10172"/>
        <dbReference type="Rhea" id="RHEA-COMP:10174"/>
        <dbReference type="ChEBI" id="CHEBI:15378"/>
        <dbReference type="ChEBI" id="CHEBI:16692"/>
        <dbReference type="ChEBI" id="CHEBI:28938"/>
        <dbReference type="ChEBI" id="CHEBI:30616"/>
        <dbReference type="ChEBI" id="CHEBI:33019"/>
        <dbReference type="ChEBI" id="CHEBI:82696"/>
        <dbReference type="ChEBI" id="CHEBI:456215"/>
        <dbReference type="EC" id="6.3.1.14"/>
    </reaction>
</comment>
<dbReference type="NCBIfam" id="TIGR00290">
    <property type="entry name" value="MJ0570_dom"/>
    <property type="match status" value="1"/>
</dbReference>
<dbReference type="CDD" id="cd01994">
    <property type="entry name" value="AANH_PF0828-like"/>
    <property type="match status" value="1"/>
</dbReference>
<dbReference type="SUPFAM" id="SSF55298">
    <property type="entry name" value="YjgF-like"/>
    <property type="match status" value="2"/>
</dbReference>
<reference evidence="11 12" key="1">
    <citation type="submission" date="2022-05" db="EMBL/GenBank/DDBJ databases">
        <authorList>
            <consortium name="Genoscope - CEA"/>
            <person name="William W."/>
        </authorList>
    </citation>
    <scope>NUCLEOTIDE SEQUENCE [LARGE SCALE GENOMIC DNA]</scope>
</reference>
<dbReference type="EMBL" id="CALNXI010000095">
    <property type="protein sequence ID" value="CAH3018761.1"/>
    <property type="molecule type" value="Genomic_DNA"/>
</dbReference>
<sequence>RILSKWRLPVVREVEISTYFCYIRDSGRTFSIPAAMRVVALISGGKDSCYNMMQCVKHGHVIVALANLKPSNGADELDSFMYQTVGHNAIDLYAQAMDLPLYRGLIYGSSVAQGKVYTETDQDEVEDLYKLLKKIKEDIAFDAVSVGAILSDYQRVRVENVCSRLGLSSLAYLWRRDQQELLSEMISSGIEAVLVKVAAMDLNPHKHLGLSISEVYPLMCKLNCKYGSNVCGEGGEYETFTLDCPLFKKRIIIDESEVVIHSDDAFAPVGFLQFKKMHLEDKEQVSSAFLQDNRCLDDFGKLEIETGNLNGAEIPRALRKGLKVKIPVQSQRHEKGQMSYSKCGDYIWVTGIYGHCTVEGKTLSIEDITKSVLQSLSETLSNLKASLKDGLIIHVFVKNMDDFARVNSVYRTFITVNPPARACIQLNLPDDIVMQVDCLVYSPSNREASSREAMHVQSISHWAPANIGPYSQATKIKDTLFVSGSIGLLPTTMTIVSGGISKEAPLSLQHVGRVISAMSPGESLRSIIHGFCFLTSAAYVSIAKNVWCQASKVKTTENGEQDLESHEGLISYIIVPALPKGALVEWHVVAQENHIQHTYNFTCTSREIFSAGVHSFAVEGNCNNSLVVNLEVESDSSECNLEEVMETLMSELQCCTSQHSMDITDVIYMRIFYVKDVLDHWRAQDFIHMCLEKVTTCPPAVSLTPVDGLEKENTFMLVSCLLQRTEEGIQE</sequence>
<comment type="similarity">
    <text evidence="2">Belongs to the Diphthine--ammonia ligase family.</text>
</comment>
<feature type="non-terminal residue" evidence="11">
    <location>
        <position position="1"/>
    </location>
</feature>
<keyword evidence="12" id="KW-1185">Reference proteome</keyword>
<comment type="caution">
    <text evidence="11">The sequence shown here is derived from an EMBL/GenBank/DDBJ whole genome shotgun (WGS) entry which is preliminary data.</text>
</comment>
<evidence type="ECO:0000256" key="2">
    <source>
        <dbReference type="ARBA" id="ARBA00008496"/>
    </source>
</evidence>
<evidence type="ECO:0000256" key="7">
    <source>
        <dbReference type="ARBA" id="ARBA00031552"/>
    </source>
</evidence>
<evidence type="ECO:0000256" key="6">
    <source>
        <dbReference type="ARBA" id="ARBA00031202"/>
    </source>
</evidence>
<dbReference type="Gene3D" id="3.30.1330.40">
    <property type="entry name" value="RutC-like"/>
    <property type="match status" value="2"/>
</dbReference>
<dbReference type="Proteomes" id="UP001159427">
    <property type="component" value="Unassembled WGS sequence"/>
</dbReference>
<dbReference type="InterPro" id="IPR014729">
    <property type="entry name" value="Rossmann-like_a/b/a_fold"/>
</dbReference>
<organism evidence="11 12">
    <name type="scientific">Porites evermanni</name>
    <dbReference type="NCBI Taxonomy" id="104178"/>
    <lineage>
        <taxon>Eukaryota</taxon>
        <taxon>Metazoa</taxon>
        <taxon>Cnidaria</taxon>
        <taxon>Anthozoa</taxon>
        <taxon>Hexacorallia</taxon>
        <taxon>Scleractinia</taxon>
        <taxon>Fungiina</taxon>
        <taxon>Poritidae</taxon>
        <taxon>Porites</taxon>
    </lineage>
</organism>
<evidence type="ECO:0000259" key="10">
    <source>
        <dbReference type="Pfam" id="PF01902"/>
    </source>
</evidence>
<dbReference type="Gene3D" id="3.90.1490.10">
    <property type="entry name" value="putative n-type atp pyrophosphatase, domain 2"/>
    <property type="match status" value="1"/>
</dbReference>
<evidence type="ECO:0000313" key="11">
    <source>
        <dbReference type="EMBL" id="CAH3018761.1"/>
    </source>
</evidence>
<evidence type="ECO:0000313" key="12">
    <source>
        <dbReference type="Proteomes" id="UP001159427"/>
    </source>
</evidence>